<dbReference type="RefSeq" id="WP_154661362.1">
    <property type="nucleotide sequence ID" value="NZ_FOZC01000003.1"/>
</dbReference>
<evidence type="ECO:0000313" key="1">
    <source>
        <dbReference type="EMBL" id="SFR69688.1"/>
    </source>
</evidence>
<name>A0A1I6ISH8_9FIRM</name>
<accession>A0A1I6ISH8</accession>
<organism evidence="1 2">
    <name type="scientific">[Clostridium] aminophilum</name>
    <dbReference type="NCBI Taxonomy" id="1526"/>
    <lineage>
        <taxon>Bacteria</taxon>
        <taxon>Bacillati</taxon>
        <taxon>Bacillota</taxon>
        <taxon>Clostridia</taxon>
        <taxon>Lachnospirales</taxon>
        <taxon>Lachnospiraceae</taxon>
    </lineage>
</organism>
<sequence length="58" mass="6805">MKSKFKDLTRFIPVIKDDSFGKWIADHDNDGTSEHPIQFPFVIYSKCVLELEEAIYKI</sequence>
<gene>
    <name evidence="1" type="ORF">SAMN02910262_00753</name>
</gene>
<dbReference type="Proteomes" id="UP000214760">
    <property type="component" value="Unassembled WGS sequence"/>
</dbReference>
<evidence type="ECO:0000313" key="2">
    <source>
        <dbReference type="Proteomes" id="UP000214760"/>
    </source>
</evidence>
<proteinExistence type="predicted"/>
<reference evidence="1 2" key="1">
    <citation type="submission" date="2016-10" db="EMBL/GenBank/DDBJ databases">
        <authorList>
            <person name="de Groot N.N."/>
        </authorList>
    </citation>
    <scope>NUCLEOTIDE SEQUENCE [LARGE SCALE GENOMIC DNA]</scope>
    <source>
        <strain evidence="1 2">F</strain>
    </source>
</reference>
<dbReference type="AlphaFoldDB" id="A0A1I6ISH8"/>
<protein>
    <submittedName>
        <fullName evidence="1">Uncharacterized protein</fullName>
    </submittedName>
</protein>
<dbReference type="EMBL" id="FOZC01000003">
    <property type="protein sequence ID" value="SFR69688.1"/>
    <property type="molecule type" value="Genomic_DNA"/>
</dbReference>